<keyword evidence="1" id="KW-1133">Transmembrane helix</keyword>
<keyword evidence="1" id="KW-0472">Membrane</keyword>
<name>A0A495P590_9FLAO</name>
<reference evidence="2 3" key="1">
    <citation type="submission" date="2018-10" db="EMBL/GenBank/DDBJ databases">
        <title>Genomic Encyclopedia of Archaeal and Bacterial Type Strains, Phase II (KMG-II): from individual species to whole genera.</title>
        <authorList>
            <person name="Goeker M."/>
        </authorList>
    </citation>
    <scope>NUCLEOTIDE SEQUENCE [LARGE SCALE GENOMIC DNA]</scope>
    <source>
        <strain evidence="2 3">DSM 19839</strain>
    </source>
</reference>
<keyword evidence="1" id="KW-0812">Transmembrane</keyword>
<comment type="caution">
    <text evidence="2">The sequence shown here is derived from an EMBL/GenBank/DDBJ whole genome shotgun (WGS) entry which is preliminary data.</text>
</comment>
<protein>
    <submittedName>
        <fullName evidence="2">Uncharacterized protein</fullName>
    </submittedName>
</protein>
<dbReference type="EMBL" id="RBLG01000004">
    <property type="protein sequence ID" value="RKS45126.1"/>
    <property type="molecule type" value="Genomic_DNA"/>
</dbReference>
<gene>
    <name evidence="2" type="ORF">BC962_2802</name>
</gene>
<evidence type="ECO:0000313" key="3">
    <source>
        <dbReference type="Proteomes" id="UP000276282"/>
    </source>
</evidence>
<evidence type="ECO:0000256" key="1">
    <source>
        <dbReference type="SAM" id="Phobius"/>
    </source>
</evidence>
<dbReference type="AlphaFoldDB" id="A0A495P590"/>
<evidence type="ECO:0000313" key="2">
    <source>
        <dbReference type="EMBL" id="RKS45126.1"/>
    </source>
</evidence>
<feature type="transmembrane region" description="Helical" evidence="1">
    <location>
        <begin position="12"/>
        <end position="32"/>
    </location>
</feature>
<dbReference type="Proteomes" id="UP000276282">
    <property type="component" value="Unassembled WGS sequence"/>
</dbReference>
<proteinExistence type="predicted"/>
<sequence>MYNKPSNLVFQISNLNLFCGFVTNFLITVLLPERGDFVSFDMIFVFY</sequence>
<accession>A0A495P590</accession>
<keyword evidence="3" id="KW-1185">Reference proteome</keyword>
<organism evidence="2 3">
    <name type="scientific">Gillisia mitskevichiae</name>
    <dbReference type="NCBI Taxonomy" id="270921"/>
    <lineage>
        <taxon>Bacteria</taxon>
        <taxon>Pseudomonadati</taxon>
        <taxon>Bacteroidota</taxon>
        <taxon>Flavobacteriia</taxon>
        <taxon>Flavobacteriales</taxon>
        <taxon>Flavobacteriaceae</taxon>
        <taxon>Gillisia</taxon>
    </lineage>
</organism>